<keyword evidence="4" id="KW-1185">Reference proteome</keyword>
<feature type="domain" description="Alpha fucosidase A-like C-terminal" evidence="1">
    <location>
        <begin position="609"/>
        <end position="679"/>
    </location>
</feature>
<dbReference type="Proteomes" id="UP000245412">
    <property type="component" value="Unassembled WGS sequence"/>
</dbReference>
<protein>
    <recommendedName>
        <fullName evidence="5">Alpha-L-fucosidase</fullName>
    </recommendedName>
</protein>
<dbReference type="InterPro" id="IPR012341">
    <property type="entry name" value="6hp_glycosidase-like_sf"/>
</dbReference>
<dbReference type="Gene3D" id="1.50.10.10">
    <property type="match status" value="1"/>
</dbReference>
<evidence type="ECO:0000313" key="4">
    <source>
        <dbReference type="Proteomes" id="UP000245412"/>
    </source>
</evidence>
<dbReference type="SUPFAM" id="SSF48208">
    <property type="entry name" value="Six-hairpin glycosidases"/>
    <property type="match status" value="1"/>
</dbReference>
<comment type="caution">
    <text evidence="3">The sequence shown here is derived from an EMBL/GenBank/DDBJ whole genome shotgun (WGS) entry which is preliminary data.</text>
</comment>
<dbReference type="Pfam" id="PF22124">
    <property type="entry name" value="Glyco_hydro_95_cat"/>
    <property type="match status" value="1"/>
</dbReference>
<dbReference type="AlphaFoldDB" id="A0AB73T1Y2"/>
<gene>
    <name evidence="3" type="ORF">C7383_10969</name>
</gene>
<dbReference type="InterPro" id="IPR008928">
    <property type="entry name" value="6-hairpin_glycosidase_sf"/>
</dbReference>
<evidence type="ECO:0008006" key="5">
    <source>
        <dbReference type="Google" id="ProtNLM"/>
    </source>
</evidence>
<evidence type="ECO:0000259" key="2">
    <source>
        <dbReference type="Pfam" id="PF22124"/>
    </source>
</evidence>
<dbReference type="InterPro" id="IPR049053">
    <property type="entry name" value="AFCA-like_C"/>
</dbReference>
<sequence>MEDWRNRLSAYDFWWTDKERLPDGWTKGAFLGNGVQGVMLYFTGEGEERKLHAELGSHDVYDRRSSRDFWMAKQFDSPRLPVGSLEYPCPGKILDFTMHLSLYDASADLYIRTESMELECMFYVCASNQMIVAEQRRGALSAWKFIPGKAVSPRQSFGLRMGEDSRIDREYKYHPEPRLEEAREETMQETACVQELDGDWRTITVIQRDVNRGCLFAEICQGQGIETDKVKKSLEREKSRDYRRLHLQWWHEYYPVSGISIPDTSLEAFYWRQIYKLGCAVREDSRVMDNQGPWLFETPWPGTWWNLNVQLCYWPLYTAGRLSQAASLNHFLMRYKDDLTENVPERYRYDSSGIGTNTTWNLKSGIADPETDNGQQFVELGNLTWALHDCWLYYRMTMDKEMLRTMLYPLLKRSINYYLHFLRKGEDGRLHLPPTSSPEYGELCEDCNYDLSLLRWGCMALLDITETLGIDDEKKREWMNVCENLTDYPRNETGYMIGKDLPYARTHRHFSHLMMHMPLYLVNCDNSDTWSLVERSINHWFSYRGDILGFSHVGASLLYSAYQKGNKAAEQIRWLLKEHVTFNTMYQEAGPVMETPLAAAECIQQLLLQSWGGKIRVFPAVPDEWESASFSGFAAQGGFRVSARYEDHRTVWIEIESLAGEACIVETGMEEAEVHYDDGRREHVQIKGCVRLDLQIHGKVRLSI</sequence>
<evidence type="ECO:0000313" key="3">
    <source>
        <dbReference type="EMBL" id="PWJ74333.1"/>
    </source>
</evidence>
<evidence type="ECO:0000259" key="1">
    <source>
        <dbReference type="Pfam" id="PF21307"/>
    </source>
</evidence>
<dbReference type="GO" id="GO:0004560">
    <property type="term" value="F:alpha-L-fucosidase activity"/>
    <property type="evidence" value="ECO:0007669"/>
    <property type="project" value="TreeGrafter"/>
</dbReference>
<dbReference type="Pfam" id="PF21307">
    <property type="entry name" value="Glyco_hydro_95_C"/>
    <property type="match status" value="1"/>
</dbReference>
<organism evidence="3 4">
    <name type="scientific">Murimonas intestini</name>
    <dbReference type="NCBI Taxonomy" id="1337051"/>
    <lineage>
        <taxon>Bacteria</taxon>
        <taxon>Bacillati</taxon>
        <taxon>Bacillota</taxon>
        <taxon>Clostridia</taxon>
        <taxon>Lachnospirales</taxon>
        <taxon>Lachnospiraceae</taxon>
        <taxon>Murimonas</taxon>
    </lineage>
</organism>
<dbReference type="PANTHER" id="PTHR31084:SF0">
    <property type="entry name" value="ALPHA-L-FUCOSIDASE 2"/>
    <property type="match status" value="1"/>
</dbReference>
<feature type="domain" description="Glycosyl hydrolase family 95 catalytic" evidence="2">
    <location>
        <begin position="263"/>
        <end position="586"/>
    </location>
</feature>
<dbReference type="PANTHER" id="PTHR31084">
    <property type="entry name" value="ALPHA-L-FUCOSIDASE 2"/>
    <property type="match status" value="1"/>
</dbReference>
<accession>A0AB73T1Y2</accession>
<dbReference type="GO" id="GO:0005975">
    <property type="term" value="P:carbohydrate metabolic process"/>
    <property type="evidence" value="ECO:0007669"/>
    <property type="project" value="InterPro"/>
</dbReference>
<name>A0AB73T1Y2_9FIRM</name>
<dbReference type="InterPro" id="IPR054363">
    <property type="entry name" value="GH95_cat"/>
</dbReference>
<reference evidence="3 4" key="1">
    <citation type="submission" date="2018-05" db="EMBL/GenBank/DDBJ databases">
        <authorList>
            <person name="Goeker M."/>
            <person name="Huntemann M."/>
            <person name="Clum A."/>
            <person name="Pillay M."/>
            <person name="Palaniappan K."/>
            <person name="Varghese N."/>
            <person name="Mikhailova N."/>
            <person name="Stamatis D."/>
            <person name="Reddy T."/>
            <person name="Daum C."/>
            <person name="Shapiro N."/>
            <person name="Ivanova N."/>
            <person name="Kyrpides N."/>
            <person name="Woyke T."/>
        </authorList>
    </citation>
    <scope>NUCLEOTIDE SEQUENCE [LARGE SCALE GENOMIC DNA]</scope>
    <source>
        <strain evidence="3 4">DSM 26524</strain>
    </source>
</reference>
<dbReference type="EMBL" id="QGGY01000009">
    <property type="protein sequence ID" value="PWJ74333.1"/>
    <property type="molecule type" value="Genomic_DNA"/>
</dbReference>
<dbReference type="RefSeq" id="WP_109747220.1">
    <property type="nucleotide sequence ID" value="NZ_JANKBI010000010.1"/>
</dbReference>
<proteinExistence type="predicted"/>